<accession>A0A2U1LN19</accession>
<comment type="caution">
    <text evidence="4">The sequence shown here is derived from an EMBL/GenBank/DDBJ whole genome shotgun (WGS) entry which is preliminary data.</text>
</comment>
<keyword evidence="2" id="KW-0067">ATP-binding</keyword>
<evidence type="ECO:0000256" key="2">
    <source>
        <dbReference type="ARBA" id="ARBA00022840"/>
    </source>
</evidence>
<dbReference type="EMBL" id="PKPP01008554">
    <property type="protein sequence ID" value="PWA50395.1"/>
    <property type="molecule type" value="Genomic_DNA"/>
</dbReference>
<dbReference type="GO" id="GO:0034605">
    <property type="term" value="P:cellular response to heat"/>
    <property type="evidence" value="ECO:0007669"/>
    <property type="project" value="TreeGrafter"/>
</dbReference>
<dbReference type="STRING" id="35608.A0A2U1LN19"/>
<proteinExistence type="predicted"/>
<dbReference type="PANTHER" id="PTHR11638">
    <property type="entry name" value="ATP-DEPENDENT CLP PROTEASE"/>
    <property type="match status" value="1"/>
</dbReference>
<evidence type="ECO:0000313" key="5">
    <source>
        <dbReference type="Proteomes" id="UP000245207"/>
    </source>
</evidence>
<evidence type="ECO:0000313" key="4">
    <source>
        <dbReference type="EMBL" id="PWA50395.1"/>
    </source>
</evidence>
<reference evidence="4 5" key="1">
    <citation type="journal article" date="2018" name="Mol. Plant">
        <title>The genome of Artemisia annua provides insight into the evolution of Asteraceae family and artemisinin biosynthesis.</title>
        <authorList>
            <person name="Shen Q."/>
            <person name="Zhang L."/>
            <person name="Liao Z."/>
            <person name="Wang S."/>
            <person name="Yan T."/>
            <person name="Shi P."/>
            <person name="Liu M."/>
            <person name="Fu X."/>
            <person name="Pan Q."/>
            <person name="Wang Y."/>
            <person name="Lv Z."/>
            <person name="Lu X."/>
            <person name="Zhang F."/>
            <person name="Jiang W."/>
            <person name="Ma Y."/>
            <person name="Chen M."/>
            <person name="Hao X."/>
            <person name="Li L."/>
            <person name="Tang Y."/>
            <person name="Lv G."/>
            <person name="Zhou Y."/>
            <person name="Sun X."/>
            <person name="Brodelius P.E."/>
            <person name="Rose J.K.C."/>
            <person name="Tang K."/>
        </authorList>
    </citation>
    <scope>NUCLEOTIDE SEQUENCE [LARGE SCALE GENOMIC DNA]</scope>
    <source>
        <strain evidence="5">cv. Huhao1</strain>
        <tissue evidence="4">Leaf</tissue>
    </source>
</reference>
<dbReference type="InterPro" id="IPR001270">
    <property type="entry name" value="ClpA/B"/>
</dbReference>
<dbReference type="AlphaFoldDB" id="A0A2U1LN19"/>
<evidence type="ECO:0000256" key="1">
    <source>
        <dbReference type="ARBA" id="ARBA00022741"/>
    </source>
</evidence>
<dbReference type="PRINTS" id="PR00300">
    <property type="entry name" value="CLPPROTEASEA"/>
</dbReference>
<dbReference type="InterPro" id="IPR027417">
    <property type="entry name" value="P-loop_NTPase"/>
</dbReference>
<evidence type="ECO:0000259" key="3">
    <source>
        <dbReference type="Pfam" id="PF07724"/>
    </source>
</evidence>
<protein>
    <submittedName>
        <fullName evidence="4">Chaperone protein ClpB 2</fullName>
    </submittedName>
</protein>
<dbReference type="GO" id="GO:0016887">
    <property type="term" value="F:ATP hydrolysis activity"/>
    <property type="evidence" value="ECO:0007669"/>
    <property type="project" value="InterPro"/>
</dbReference>
<dbReference type="Pfam" id="PF07724">
    <property type="entry name" value="AAA_2"/>
    <property type="match status" value="1"/>
</dbReference>
<gene>
    <name evidence="4" type="ORF">CTI12_AA473210</name>
</gene>
<dbReference type="InterPro" id="IPR003959">
    <property type="entry name" value="ATPase_AAA_core"/>
</dbReference>
<dbReference type="GO" id="GO:0005524">
    <property type="term" value="F:ATP binding"/>
    <property type="evidence" value="ECO:0007669"/>
    <property type="project" value="UniProtKB-KW"/>
</dbReference>
<dbReference type="OrthoDB" id="47330at2759"/>
<dbReference type="Gene3D" id="3.40.50.300">
    <property type="entry name" value="P-loop containing nucleotide triphosphate hydrolases"/>
    <property type="match status" value="1"/>
</dbReference>
<dbReference type="Proteomes" id="UP000245207">
    <property type="component" value="Unassembled WGS sequence"/>
</dbReference>
<feature type="domain" description="ATPase AAA-type core" evidence="3">
    <location>
        <begin position="1"/>
        <end position="121"/>
    </location>
</feature>
<dbReference type="GO" id="GO:0005737">
    <property type="term" value="C:cytoplasm"/>
    <property type="evidence" value="ECO:0007669"/>
    <property type="project" value="TreeGrafter"/>
</dbReference>
<name>A0A2U1LN19_ARTAN</name>
<organism evidence="4 5">
    <name type="scientific">Artemisia annua</name>
    <name type="common">Sweet wormwood</name>
    <dbReference type="NCBI Taxonomy" id="35608"/>
    <lineage>
        <taxon>Eukaryota</taxon>
        <taxon>Viridiplantae</taxon>
        <taxon>Streptophyta</taxon>
        <taxon>Embryophyta</taxon>
        <taxon>Tracheophyta</taxon>
        <taxon>Spermatophyta</taxon>
        <taxon>Magnoliopsida</taxon>
        <taxon>eudicotyledons</taxon>
        <taxon>Gunneridae</taxon>
        <taxon>Pentapetalae</taxon>
        <taxon>asterids</taxon>
        <taxon>campanulids</taxon>
        <taxon>Asterales</taxon>
        <taxon>Asteraceae</taxon>
        <taxon>Asteroideae</taxon>
        <taxon>Anthemideae</taxon>
        <taxon>Artemisiinae</taxon>
        <taxon>Artemisia</taxon>
    </lineage>
</organism>
<dbReference type="PANTHER" id="PTHR11638:SF18">
    <property type="entry name" value="HEAT SHOCK PROTEIN 104"/>
    <property type="match status" value="1"/>
</dbReference>
<keyword evidence="1" id="KW-0547">Nucleotide-binding</keyword>
<keyword evidence="5" id="KW-1185">Reference proteome</keyword>
<sequence>MSEYMEKHVVSRFIGAPPGYVGYEEGLQLTEKVRRRPYVVILFNEIEKAYANVFNVFLEILDDGRVTDSQGRTIPPCQKNELTRPSNVGSQYILDTYKSLKYDPNYCARLVNRVIQHHVENELAYGILRGDFKGEDTI</sequence>
<dbReference type="SUPFAM" id="SSF52540">
    <property type="entry name" value="P-loop containing nucleoside triphosphate hydrolases"/>
    <property type="match status" value="1"/>
</dbReference>
<dbReference type="InterPro" id="IPR050130">
    <property type="entry name" value="ClpA_ClpB"/>
</dbReference>